<dbReference type="Proteomes" id="UP000773850">
    <property type="component" value="Unassembled WGS sequence"/>
</dbReference>
<organism evidence="3 6">
    <name type="scientific">Geobacillus stearothermophilus</name>
    <name type="common">Bacillus stearothermophilus</name>
    <dbReference type="NCBI Taxonomy" id="1422"/>
    <lineage>
        <taxon>Bacteria</taxon>
        <taxon>Bacillati</taxon>
        <taxon>Bacillota</taxon>
        <taxon>Bacilli</taxon>
        <taxon>Bacillales</taxon>
        <taxon>Anoxybacillaceae</taxon>
        <taxon>Geobacillus</taxon>
    </lineage>
</organism>
<dbReference type="EMBL" id="LQYV01000072">
    <property type="protein sequence ID" value="KYD26225.1"/>
    <property type="molecule type" value="Genomic_DNA"/>
</dbReference>
<evidence type="ECO:0000313" key="6">
    <source>
        <dbReference type="Proteomes" id="UP000075424"/>
    </source>
</evidence>
<sequence length="141" mass="15270">MRKMRNLHLWIGLISSIFLLVEAVTGLLLSEPWLIGQAERGEMHRAAQERMNAFGAGQTSGAGASTAPMAPRAEGGGSSLMMFVRQLHEGRIGSLDIRWAVDVAAVAMIILTATGIFLSIRTLAAGRRRKQKRMTPAPETT</sequence>
<evidence type="ECO:0000313" key="8">
    <source>
        <dbReference type="Proteomes" id="UP000266922"/>
    </source>
</evidence>
<reference evidence="2 9" key="2">
    <citation type="submission" date="2016-03" db="EMBL/GenBank/DDBJ databases">
        <title>Spore heat resistance.</title>
        <authorList>
            <person name="Boekhorst J."/>
            <person name="Berendsen E.M."/>
            <person name="Wells-Bennik M.H."/>
            <person name="Kuipers O.P."/>
        </authorList>
    </citation>
    <scope>NUCLEOTIDE SEQUENCE [LARGE SCALE GENOMIC DNA]</scope>
    <source>
        <strain evidence="2 9">GS8</strain>
    </source>
</reference>
<dbReference type="EMBL" id="RCTJ01000065">
    <property type="protein sequence ID" value="RLQ13167.1"/>
    <property type="molecule type" value="Genomic_DNA"/>
</dbReference>
<name>A0A0K9HKV0_GEOSE</name>
<reference evidence="6 7" key="1">
    <citation type="submission" date="2016-01" db="EMBL/GenBank/DDBJ databases">
        <title>Draft Genome Sequences of Seven Thermophilic Sporeformers Isolated from Foods.</title>
        <authorList>
            <person name="Berendsen E.M."/>
            <person name="Wells-Bennik M.H."/>
            <person name="Krawcyk A.O."/>
            <person name="De Jong A."/>
            <person name="Holsappel S."/>
            <person name="Eijlander R.T."/>
            <person name="Kuipers O.P."/>
        </authorList>
    </citation>
    <scope>NUCLEOTIDE SEQUENCE [LARGE SCALE GENOMIC DNA]</scope>
    <source>
        <strain evidence="3 6">B4109</strain>
        <strain evidence="4 7">B4114</strain>
    </source>
</reference>
<evidence type="ECO:0000313" key="5">
    <source>
        <dbReference type="EMBL" id="RLQ13167.1"/>
    </source>
</evidence>
<dbReference type="OrthoDB" id="1787325at2"/>
<gene>
    <name evidence="3" type="ORF">B4109_0311</name>
    <name evidence="4" type="ORF">B4114_0296</name>
    <name evidence="5" type="ORF">D9548_13220</name>
    <name evidence="2" type="ORF">GS8_3028</name>
</gene>
<dbReference type="AlphaFoldDB" id="A0A0K9HKV0"/>
<dbReference type="PATRIC" id="fig|1422.14.peg.3325"/>
<dbReference type="Proteomes" id="UP000075517">
    <property type="component" value="Unassembled WGS sequence"/>
</dbReference>
<dbReference type="EMBL" id="LQYY01000034">
    <property type="protein sequence ID" value="KYD34640.1"/>
    <property type="molecule type" value="Genomic_DNA"/>
</dbReference>
<evidence type="ECO:0000313" key="7">
    <source>
        <dbReference type="Proteomes" id="UP000075517"/>
    </source>
</evidence>
<accession>A0A0K9HKV0</accession>
<evidence type="ECO:0000313" key="2">
    <source>
        <dbReference type="EMBL" id="KAF6509497.1"/>
    </source>
</evidence>
<evidence type="ECO:0000313" key="9">
    <source>
        <dbReference type="Proteomes" id="UP000773850"/>
    </source>
</evidence>
<comment type="caution">
    <text evidence="3">The sequence shown here is derived from an EMBL/GenBank/DDBJ whole genome shotgun (WGS) entry which is preliminary data.</text>
</comment>
<dbReference type="Proteomes" id="UP000266922">
    <property type="component" value="Unassembled WGS sequence"/>
</dbReference>
<evidence type="ECO:0000313" key="4">
    <source>
        <dbReference type="EMBL" id="KYD34640.1"/>
    </source>
</evidence>
<dbReference type="Proteomes" id="UP000075424">
    <property type="component" value="Unassembled WGS sequence"/>
</dbReference>
<keyword evidence="1" id="KW-0472">Membrane</keyword>
<keyword evidence="1" id="KW-0812">Transmembrane</keyword>
<protein>
    <submittedName>
        <fullName evidence="2">Membrane protein</fullName>
    </submittedName>
    <submittedName>
        <fullName evidence="5">PepSY domain-containing protein</fullName>
    </submittedName>
</protein>
<keyword evidence="9" id="KW-1185">Reference proteome</keyword>
<reference evidence="5 8" key="3">
    <citation type="submission" date="2018-10" db="EMBL/GenBank/DDBJ databases">
        <title>Geobacillus stearothermophilus in processing lines of powdered infant formula.</title>
        <authorList>
            <person name="Rhee M.S."/>
            <person name="Choi I.-G."/>
            <person name="Cho T.J."/>
            <person name="Park B."/>
        </authorList>
    </citation>
    <scope>NUCLEOTIDE SEQUENCE [LARGE SCALE GENOMIC DNA]</scope>
    <source>
        <strain evidence="5 8">FHS-PPGT130</strain>
    </source>
</reference>
<feature type="transmembrane region" description="Helical" evidence="1">
    <location>
        <begin position="103"/>
        <end position="124"/>
    </location>
</feature>
<proteinExistence type="predicted"/>
<evidence type="ECO:0000256" key="1">
    <source>
        <dbReference type="SAM" id="Phobius"/>
    </source>
</evidence>
<dbReference type="EMBL" id="LUCS01000030">
    <property type="protein sequence ID" value="KAF6509497.1"/>
    <property type="molecule type" value="Genomic_DNA"/>
</dbReference>
<evidence type="ECO:0000313" key="3">
    <source>
        <dbReference type="EMBL" id="KYD26225.1"/>
    </source>
</evidence>
<keyword evidence="1" id="KW-1133">Transmembrane helix</keyword>